<evidence type="ECO:0000313" key="1">
    <source>
        <dbReference type="EMBL" id="GBN06828.1"/>
    </source>
</evidence>
<comment type="caution">
    <text evidence="1">The sequence shown here is derived from an EMBL/GenBank/DDBJ whole genome shotgun (WGS) entry which is preliminary data.</text>
</comment>
<reference evidence="1 2" key="1">
    <citation type="journal article" date="2019" name="Sci. Rep.">
        <title>Orb-weaving spider Araneus ventricosus genome elucidates the spidroin gene catalogue.</title>
        <authorList>
            <person name="Kono N."/>
            <person name="Nakamura H."/>
            <person name="Ohtoshi R."/>
            <person name="Moran D.A.P."/>
            <person name="Shinohara A."/>
            <person name="Yoshida Y."/>
            <person name="Fujiwara M."/>
            <person name="Mori M."/>
            <person name="Tomita M."/>
            <person name="Arakawa K."/>
        </authorList>
    </citation>
    <scope>NUCLEOTIDE SEQUENCE [LARGE SCALE GENOMIC DNA]</scope>
</reference>
<organism evidence="1 2">
    <name type="scientific">Araneus ventricosus</name>
    <name type="common">Orbweaver spider</name>
    <name type="synonym">Epeira ventricosa</name>
    <dbReference type="NCBI Taxonomy" id="182803"/>
    <lineage>
        <taxon>Eukaryota</taxon>
        <taxon>Metazoa</taxon>
        <taxon>Ecdysozoa</taxon>
        <taxon>Arthropoda</taxon>
        <taxon>Chelicerata</taxon>
        <taxon>Arachnida</taxon>
        <taxon>Araneae</taxon>
        <taxon>Araneomorphae</taxon>
        <taxon>Entelegynae</taxon>
        <taxon>Araneoidea</taxon>
        <taxon>Araneidae</taxon>
        <taxon>Araneus</taxon>
    </lineage>
</organism>
<evidence type="ECO:0000313" key="2">
    <source>
        <dbReference type="Proteomes" id="UP000499080"/>
    </source>
</evidence>
<sequence>MFTSELSSDCSVLSEHIAGPSTSTPKFPCPPLEEIFSQDASKNAVAKIAASMEAFQQSVFHLLEEIKEEQKELRAMFASNFSKGKHNTELPPNYPRLPCTSPEELSSLNTYLEDTKNFSLMVK</sequence>
<dbReference type="EMBL" id="BGPR01005103">
    <property type="protein sequence ID" value="GBN06828.1"/>
    <property type="molecule type" value="Genomic_DNA"/>
</dbReference>
<keyword evidence="2" id="KW-1185">Reference proteome</keyword>
<proteinExistence type="predicted"/>
<dbReference type="AlphaFoldDB" id="A0A4Y2KWZ2"/>
<accession>A0A4Y2KWZ2</accession>
<gene>
    <name evidence="1" type="ORF">AVEN_115956_1</name>
</gene>
<name>A0A4Y2KWZ2_ARAVE</name>
<protein>
    <submittedName>
        <fullName evidence="1">Uncharacterized protein</fullName>
    </submittedName>
</protein>
<dbReference type="Proteomes" id="UP000499080">
    <property type="component" value="Unassembled WGS sequence"/>
</dbReference>